<dbReference type="AlphaFoldDB" id="A0A1T2X1N4"/>
<dbReference type="EMBL" id="MSZX01000014">
    <property type="protein sequence ID" value="OPA73780.1"/>
    <property type="molecule type" value="Genomic_DNA"/>
</dbReference>
<sequence>MRKTKDEVIQLAEQFAKQYLEKDPSGHDWWHIHRVRQLALEIARRERADNYVCELAALLHDVADEKLNESKQKGLDKVHDWLMITEDDPSVIDQVMYIISNMSYNGGKNAPLATLEGQVVQDADRLDALGAIGIARTFAYSGWKGQLIYNPEIKENEDGHHSFDKTAIQHFEDKLFKLKDLMNTPYARELAESRHQFMEEYIRQFHKEWNGGHATP</sequence>
<organism evidence="2 3">
    <name type="scientific">Paenibacillus selenitireducens</name>
    <dbReference type="NCBI Taxonomy" id="1324314"/>
    <lineage>
        <taxon>Bacteria</taxon>
        <taxon>Bacillati</taxon>
        <taxon>Bacillota</taxon>
        <taxon>Bacilli</taxon>
        <taxon>Bacillales</taxon>
        <taxon>Paenibacillaceae</taxon>
        <taxon>Paenibacillus</taxon>
    </lineage>
</organism>
<keyword evidence="2" id="KW-0378">Hydrolase</keyword>
<dbReference type="Gene3D" id="1.10.472.50">
    <property type="entry name" value="HD-domain/PDEase-like"/>
    <property type="match status" value="1"/>
</dbReference>
<evidence type="ECO:0000259" key="1">
    <source>
        <dbReference type="PROSITE" id="PS51831"/>
    </source>
</evidence>
<dbReference type="PANTHER" id="PTHR33594">
    <property type="entry name" value="SUPERFAMILY HYDROLASE, PUTATIVE (AFU_ORTHOLOGUE AFUA_1G03035)-RELATED"/>
    <property type="match status" value="1"/>
</dbReference>
<protein>
    <submittedName>
        <fullName evidence="2">Phosphohydrolase</fullName>
    </submittedName>
</protein>
<dbReference type="STRING" id="1324314.BVG16_27240"/>
<dbReference type="Gene3D" id="1.20.58.1910">
    <property type="match status" value="1"/>
</dbReference>
<evidence type="ECO:0000313" key="3">
    <source>
        <dbReference type="Proteomes" id="UP000190188"/>
    </source>
</evidence>
<dbReference type="InterPro" id="IPR003607">
    <property type="entry name" value="HD/PDEase_dom"/>
</dbReference>
<dbReference type="RefSeq" id="WP_078502350.1">
    <property type="nucleotide sequence ID" value="NZ_MSZX01000014.1"/>
</dbReference>
<keyword evidence="3" id="KW-1185">Reference proteome</keyword>
<name>A0A1T2X1N4_9BACL</name>
<evidence type="ECO:0000313" key="2">
    <source>
        <dbReference type="EMBL" id="OPA73780.1"/>
    </source>
</evidence>
<comment type="caution">
    <text evidence="2">The sequence shown here is derived from an EMBL/GenBank/DDBJ whole genome shotgun (WGS) entry which is preliminary data.</text>
</comment>
<dbReference type="SMART" id="SM00471">
    <property type="entry name" value="HDc"/>
    <property type="match status" value="1"/>
</dbReference>
<accession>A0A1T2X1N4</accession>
<dbReference type="OrthoDB" id="9797344at2"/>
<feature type="domain" description="HD" evidence="1">
    <location>
        <begin position="28"/>
        <end position="129"/>
    </location>
</feature>
<reference evidence="2 3" key="1">
    <citation type="submission" date="2017-01" db="EMBL/GenBank/DDBJ databases">
        <title>Genome analysis of Paenibacillus selenitrireducens ES3-24.</title>
        <authorList>
            <person name="Xu D."/>
            <person name="Yao R."/>
            <person name="Zheng S."/>
        </authorList>
    </citation>
    <scope>NUCLEOTIDE SEQUENCE [LARGE SCALE GENOMIC DNA]</scope>
    <source>
        <strain evidence="2 3">ES3-24</strain>
    </source>
</reference>
<dbReference type="SUPFAM" id="SSF109604">
    <property type="entry name" value="HD-domain/PDEase-like"/>
    <property type="match status" value="1"/>
</dbReference>
<dbReference type="PANTHER" id="PTHR33594:SF1">
    <property type="entry name" value="HD_PDEASE DOMAIN-CONTAINING PROTEIN"/>
    <property type="match status" value="1"/>
</dbReference>
<dbReference type="PROSITE" id="PS51831">
    <property type="entry name" value="HD"/>
    <property type="match status" value="1"/>
</dbReference>
<gene>
    <name evidence="2" type="ORF">BVG16_27240</name>
</gene>
<dbReference type="GO" id="GO:0016787">
    <property type="term" value="F:hydrolase activity"/>
    <property type="evidence" value="ECO:0007669"/>
    <property type="project" value="UniProtKB-KW"/>
</dbReference>
<dbReference type="Pfam" id="PF01966">
    <property type="entry name" value="HD"/>
    <property type="match status" value="1"/>
</dbReference>
<dbReference type="CDD" id="cd00077">
    <property type="entry name" value="HDc"/>
    <property type="match status" value="1"/>
</dbReference>
<dbReference type="Proteomes" id="UP000190188">
    <property type="component" value="Unassembled WGS sequence"/>
</dbReference>
<proteinExistence type="predicted"/>
<dbReference type="InterPro" id="IPR006674">
    <property type="entry name" value="HD_domain"/>
</dbReference>